<accession>A0ACB9D102</accession>
<proteinExistence type="predicted"/>
<evidence type="ECO:0000313" key="1">
    <source>
        <dbReference type="EMBL" id="KAI3740288.1"/>
    </source>
</evidence>
<dbReference type="Proteomes" id="UP001055811">
    <property type="component" value="Linkage Group LG05"/>
</dbReference>
<gene>
    <name evidence="1" type="ORF">L2E82_30714</name>
</gene>
<name>A0ACB9D102_CICIN</name>
<keyword evidence="2" id="KW-1185">Reference proteome</keyword>
<evidence type="ECO:0000313" key="2">
    <source>
        <dbReference type="Proteomes" id="UP001055811"/>
    </source>
</evidence>
<organism evidence="1 2">
    <name type="scientific">Cichorium intybus</name>
    <name type="common">Chicory</name>
    <dbReference type="NCBI Taxonomy" id="13427"/>
    <lineage>
        <taxon>Eukaryota</taxon>
        <taxon>Viridiplantae</taxon>
        <taxon>Streptophyta</taxon>
        <taxon>Embryophyta</taxon>
        <taxon>Tracheophyta</taxon>
        <taxon>Spermatophyta</taxon>
        <taxon>Magnoliopsida</taxon>
        <taxon>eudicotyledons</taxon>
        <taxon>Gunneridae</taxon>
        <taxon>Pentapetalae</taxon>
        <taxon>asterids</taxon>
        <taxon>campanulids</taxon>
        <taxon>Asterales</taxon>
        <taxon>Asteraceae</taxon>
        <taxon>Cichorioideae</taxon>
        <taxon>Cichorieae</taxon>
        <taxon>Cichoriinae</taxon>
        <taxon>Cichorium</taxon>
    </lineage>
</organism>
<protein>
    <submittedName>
        <fullName evidence="1">Uncharacterized protein</fullName>
    </submittedName>
</protein>
<reference evidence="2" key="1">
    <citation type="journal article" date="2022" name="Mol. Ecol. Resour.">
        <title>The genomes of chicory, endive, great burdock and yacon provide insights into Asteraceae palaeo-polyploidization history and plant inulin production.</title>
        <authorList>
            <person name="Fan W."/>
            <person name="Wang S."/>
            <person name="Wang H."/>
            <person name="Wang A."/>
            <person name="Jiang F."/>
            <person name="Liu H."/>
            <person name="Zhao H."/>
            <person name="Xu D."/>
            <person name="Zhang Y."/>
        </authorList>
    </citation>
    <scope>NUCLEOTIDE SEQUENCE [LARGE SCALE GENOMIC DNA]</scope>
    <source>
        <strain evidence="2">cv. Punajuju</strain>
    </source>
</reference>
<comment type="caution">
    <text evidence="1">The sequence shown here is derived from an EMBL/GenBank/DDBJ whole genome shotgun (WGS) entry which is preliminary data.</text>
</comment>
<reference evidence="1 2" key="2">
    <citation type="journal article" date="2022" name="Mol. Ecol. Resour.">
        <title>The genomes of chicory, endive, great burdock and yacon provide insights into Asteraceae paleo-polyploidization history and plant inulin production.</title>
        <authorList>
            <person name="Fan W."/>
            <person name="Wang S."/>
            <person name="Wang H."/>
            <person name="Wang A."/>
            <person name="Jiang F."/>
            <person name="Liu H."/>
            <person name="Zhao H."/>
            <person name="Xu D."/>
            <person name="Zhang Y."/>
        </authorList>
    </citation>
    <scope>NUCLEOTIDE SEQUENCE [LARGE SCALE GENOMIC DNA]</scope>
    <source>
        <strain evidence="2">cv. Punajuju</strain>
        <tissue evidence="1">Leaves</tissue>
    </source>
</reference>
<dbReference type="EMBL" id="CM042013">
    <property type="protein sequence ID" value="KAI3740288.1"/>
    <property type="molecule type" value="Genomic_DNA"/>
</dbReference>
<sequence length="117" mass="13087">MTDSTTSYANMLNYANLIGSSTKAPVLIPTYYDYWADRMKDYIEGLDEAKDIWRSVKDGPQTNIEGLFIDMDDDEAAGVLNAADLRKVRNDEMAIRELRSGLGPDVRHHISGTKSAK</sequence>